<dbReference type="InterPro" id="IPR017970">
    <property type="entry name" value="Homeobox_CS"/>
</dbReference>
<evidence type="ECO:0000256" key="2">
    <source>
        <dbReference type="ARBA" id="ARBA00023125"/>
    </source>
</evidence>
<dbReference type="GO" id="GO:1990837">
    <property type="term" value="F:sequence-specific double-stranded DNA binding"/>
    <property type="evidence" value="ECO:0007669"/>
    <property type="project" value="TreeGrafter"/>
</dbReference>
<dbReference type="GO" id="GO:0000981">
    <property type="term" value="F:DNA-binding transcription factor activity, RNA polymerase II-specific"/>
    <property type="evidence" value="ECO:0007669"/>
    <property type="project" value="InterPro"/>
</dbReference>
<feature type="region of interest" description="Disordered" evidence="7">
    <location>
        <begin position="1"/>
        <end position="37"/>
    </location>
</feature>
<feature type="domain" description="Homeobox" evidence="8">
    <location>
        <begin position="215"/>
        <end position="275"/>
    </location>
</feature>
<dbReference type="InterPro" id="IPR009057">
    <property type="entry name" value="Homeodomain-like_sf"/>
</dbReference>
<feature type="compositionally biased region" description="Low complexity" evidence="7">
    <location>
        <begin position="58"/>
        <end position="77"/>
    </location>
</feature>
<evidence type="ECO:0000256" key="3">
    <source>
        <dbReference type="ARBA" id="ARBA00023155"/>
    </source>
</evidence>
<dbReference type="EMBL" id="GFXV01006395">
    <property type="protein sequence ID" value="MBW18200.1"/>
    <property type="molecule type" value="Transcribed_RNA"/>
</dbReference>
<dbReference type="Gene3D" id="1.10.10.60">
    <property type="entry name" value="Homeodomain-like"/>
    <property type="match status" value="1"/>
</dbReference>
<feature type="compositionally biased region" description="Polar residues" evidence="7">
    <location>
        <begin position="299"/>
        <end position="317"/>
    </location>
</feature>
<dbReference type="InterPro" id="IPR001356">
    <property type="entry name" value="HD"/>
</dbReference>
<dbReference type="PANTHER" id="PTHR24335:SF4">
    <property type="entry name" value="EXTRA-EXTRA"/>
    <property type="match status" value="1"/>
</dbReference>
<dbReference type="CDD" id="cd00086">
    <property type="entry name" value="homeodomain"/>
    <property type="match status" value="1"/>
</dbReference>
<keyword evidence="4 5" id="KW-0539">Nucleus</keyword>
<keyword evidence="2 5" id="KW-0238">DNA-binding</keyword>
<comment type="subcellular location">
    <subcellularLocation>
        <location evidence="1 5 6">Nucleus</location>
    </subcellularLocation>
</comment>
<dbReference type="PRINTS" id="PR00024">
    <property type="entry name" value="HOMEOBOX"/>
</dbReference>
<evidence type="ECO:0000256" key="6">
    <source>
        <dbReference type="RuleBase" id="RU000682"/>
    </source>
</evidence>
<sequence>MSQSDIEEDSCPRVRYSASPLDLKQKPTIDSPSKSKKTSFCIEALLGHREVSHKTSLTASSDCSSTPCSSRSASISPGPEQQFGYEGKHSDENDAISTTTMRSLTYNSNYLKSDFPITSSTADVLTRDHRRNGGFGFIHGSSAFQPLPRIDTNTNNSPSSTIATVSTATTNPNRSNVSAGQLQQMQLEWFARAGMFYAGPRLHDLTGPHPHTLLGKTRRPRTAFTSQQLLELEKQFRQNKYLSRPKRFEVATNLMLTETQVKIWFQNRRMKWKRSKKAQQEAKISSRDDTALDKRGTVNIRTCGTGSNDLQNNSNIRSPEESRIKIDCPTSSAATTIQTQSNHNSTAQLSHNYHTLNNIRSHEQDGNCESLYRPYVS</sequence>
<evidence type="ECO:0000256" key="5">
    <source>
        <dbReference type="PROSITE-ProRule" id="PRU00108"/>
    </source>
</evidence>
<feature type="compositionally biased region" description="Basic and acidic residues" evidence="7">
    <location>
        <begin position="278"/>
        <end position="296"/>
    </location>
</feature>
<feature type="DNA-binding region" description="Homeobox" evidence="5">
    <location>
        <begin position="217"/>
        <end position="276"/>
    </location>
</feature>
<accession>A0A2H8TWA7</accession>
<dbReference type="InterPro" id="IPR020479">
    <property type="entry name" value="HD_metazoa"/>
</dbReference>
<dbReference type="Pfam" id="PF00046">
    <property type="entry name" value="Homeodomain"/>
    <property type="match status" value="1"/>
</dbReference>
<evidence type="ECO:0000259" key="8">
    <source>
        <dbReference type="PROSITE" id="PS50071"/>
    </source>
</evidence>
<dbReference type="GO" id="GO:0007417">
    <property type="term" value="P:central nervous system development"/>
    <property type="evidence" value="ECO:0007669"/>
    <property type="project" value="TreeGrafter"/>
</dbReference>
<dbReference type="InterPro" id="IPR042768">
    <property type="entry name" value="MNX1/Ceh-12"/>
</dbReference>
<organism evidence="9">
    <name type="scientific">Melanaphis sacchari</name>
    <dbReference type="NCBI Taxonomy" id="742174"/>
    <lineage>
        <taxon>Eukaryota</taxon>
        <taxon>Metazoa</taxon>
        <taxon>Ecdysozoa</taxon>
        <taxon>Arthropoda</taxon>
        <taxon>Hexapoda</taxon>
        <taxon>Insecta</taxon>
        <taxon>Pterygota</taxon>
        <taxon>Neoptera</taxon>
        <taxon>Paraneoptera</taxon>
        <taxon>Hemiptera</taxon>
        <taxon>Sternorrhyncha</taxon>
        <taxon>Aphidomorpha</taxon>
        <taxon>Aphidoidea</taxon>
        <taxon>Aphididae</taxon>
        <taxon>Aphidini</taxon>
        <taxon>Melanaphis</taxon>
    </lineage>
</organism>
<dbReference type="OrthoDB" id="6159439at2759"/>
<dbReference type="AlphaFoldDB" id="A0A2H8TWA7"/>
<gene>
    <name evidence="9" type="primary">MNX1_0</name>
</gene>
<evidence type="ECO:0000313" key="9">
    <source>
        <dbReference type="EMBL" id="MBW18200.1"/>
    </source>
</evidence>
<dbReference type="GO" id="GO:0005634">
    <property type="term" value="C:nucleus"/>
    <property type="evidence" value="ECO:0007669"/>
    <property type="project" value="UniProtKB-SubCell"/>
</dbReference>
<feature type="region of interest" description="Disordered" evidence="7">
    <location>
        <begin position="276"/>
        <end position="322"/>
    </location>
</feature>
<dbReference type="SMART" id="SM00389">
    <property type="entry name" value="HOX"/>
    <property type="match status" value="1"/>
</dbReference>
<protein>
    <submittedName>
        <fullName evidence="9">Motor neuron and pancreas homeobox protein 1</fullName>
    </submittedName>
</protein>
<keyword evidence="3 5" id="KW-0371">Homeobox</keyword>
<dbReference type="SUPFAM" id="SSF46689">
    <property type="entry name" value="Homeodomain-like"/>
    <property type="match status" value="1"/>
</dbReference>
<reference evidence="9" key="1">
    <citation type="submission" date="2017-10" db="EMBL/GenBank/DDBJ databases">
        <title>Transcriptome Assembly of Sugarcane Aphid Adults.</title>
        <authorList>
            <person name="Scully E.D."/>
            <person name="Palmer N.A."/>
            <person name="Geib S.M."/>
            <person name="Sarath G."/>
            <person name="Sattler S.E."/>
        </authorList>
    </citation>
    <scope>NUCLEOTIDE SEQUENCE</scope>
    <source>
        <tissue evidence="9">Whole body</tissue>
    </source>
</reference>
<name>A0A2H8TWA7_9HEMI</name>
<feature type="region of interest" description="Disordered" evidence="7">
    <location>
        <begin position="56"/>
        <end position="93"/>
    </location>
</feature>
<evidence type="ECO:0000256" key="1">
    <source>
        <dbReference type="ARBA" id="ARBA00004123"/>
    </source>
</evidence>
<evidence type="ECO:0000256" key="4">
    <source>
        <dbReference type="ARBA" id="ARBA00023242"/>
    </source>
</evidence>
<proteinExistence type="predicted"/>
<dbReference type="GO" id="GO:0048812">
    <property type="term" value="P:neuron projection morphogenesis"/>
    <property type="evidence" value="ECO:0007669"/>
    <property type="project" value="TreeGrafter"/>
</dbReference>
<dbReference type="FunFam" id="1.10.10.60:FF:000357">
    <property type="entry name" value="Motor neuron and pancreas homeobox 1"/>
    <property type="match status" value="1"/>
</dbReference>
<dbReference type="PROSITE" id="PS00027">
    <property type="entry name" value="HOMEOBOX_1"/>
    <property type="match status" value="1"/>
</dbReference>
<evidence type="ECO:0000256" key="7">
    <source>
        <dbReference type="SAM" id="MobiDB-lite"/>
    </source>
</evidence>
<dbReference type="PROSITE" id="PS50071">
    <property type="entry name" value="HOMEOBOX_2"/>
    <property type="match status" value="1"/>
</dbReference>
<dbReference type="PANTHER" id="PTHR24335">
    <property type="entry name" value="MOTOR NEURON AND PANCREAS HOMEOBOX PROTEIN"/>
    <property type="match status" value="1"/>
</dbReference>